<name>A0ABS0R1V6_9BIFI</name>
<evidence type="ECO:0000313" key="2">
    <source>
        <dbReference type="Proteomes" id="UP000700855"/>
    </source>
</evidence>
<dbReference type="Proteomes" id="UP000700855">
    <property type="component" value="Unassembled WGS sequence"/>
</dbReference>
<sequence>MEQVNQMLLTSLQRLEDSGLEDSGNRQSEASSKVILFGYKAFEENVEQTASRNETQLRKMHDEQRQRYVNERLLRLQSKQNSGLDSLAYDVTRHLDEALVSLDRQASEQIRRMSNRLG</sequence>
<evidence type="ECO:0000313" key="1">
    <source>
        <dbReference type="EMBL" id="MBI0144559.1"/>
    </source>
</evidence>
<organism evidence="1 2">
    <name type="scientific">Bifidobacterium choladohabitans</name>
    <dbReference type="NCBI Taxonomy" id="2750947"/>
    <lineage>
        <taxon>Bacteria</taxon>
        <taxon>Bacillati</taxon>
        <taxon>Actinomycetota</taxon>
        <taxon>Actinomycetes</taxon>
        <taxon>Bifidobacteriales</taxon>
        <taxon>Bifidobacteriaceae</taxon>
        <taxon>Bifidobacterium</taxon>
    </lineage>
</organism>
<gene>
    <name evidence="1" type="ORF">H3U98_07195</name>
</gene>
<accession>A0ABS0R1V6</accession>
<dbReference type="EMBL" id="JACFSA010000005">
    <property type="protein sequence ID" value="MBI0144559.1"/>
    <property type="molecule type" value="Genomic_DNA"/>
</dbReference>
<keyword evidence="2" id="KW-1185">Reference proteome</keyword>
<comment type="caution">
    <text evidence="1">The sequence shown here is derived from an EMBL/GenBank/DDBJ whole genome shotgun (WGS) entry which is preliminary data.</text>
</comment>
<protein>
    <submittedName>
        <fullName evidence="1">Uncharacterized protein</fullName>
    </submittedName>
</protein>
<proteinExistence type="predicted"/>
<dbReference type="RefSeq" id="WP_232339279.1">
    <property type="nucleotide sequence ID" value="NZ_JACFSA010000005.1"/>
</dbReference>
<reference evidence="1 2" key="1">
    <citation type="submission" date="2020-07" db="EMBL/GenBank/DDBJ databases">
        <title>Isolated bacteria genomes of Apis mellifera.</title>
        <authorList>
            <person name="Wu J."/>
            <person name="Zheng H."/>
        </authorList>
    </citation>
    <scope>NUCLEOTIDE SEQUENCE [LARGE SCALE GENOMIC DNA]</scope>
    <source>
        <strain evidence="1 2">W8116</strain>
    </source>
</reference>